<sequence>MATYKIDAAHSDITFKVKHLMISTVTGNFKTFDGSLTADADDFSDLKVSFDADISSISTNNEQRDEHLKSADFFDAAQYPNLKFVSSSVEKDDDVLIVSGDLTLHGVTKPVKLKAEYNGSVIDPYGQSKVGFEIKGKLSRKDFGLTWSAVTETGSVVVSDEVKLEFDVQFIKQA</sequence>
<dbReference type="Gene3D" id="2.40.128.110">
    <property type="entry name" value="Lipid/polyisoprenoid-binding, YceI-like"/>
    <property type="match status" value="1"/>
</dbReference>
<protein>
    <submittedName>
        <fullName evidence="2">YceI family protein</fullName>
    </submittedName>
</protein>
<reference evidence="2 3" key="1">
    <citation type="submission" date="2019-09" db="EMBL/GenBank/DDBJ databases">
        <title>Complete genome sequence of Arachidicoccus sp. B3-10 isolated from apple orchard soil.</title>
        <authorList>
            <person name="Kim H.S."/>
            <person name="Han K.-I."/>
            <person name="Suh M.K."/>
            <person name="Lee K.C."/>
            <person name="Eom M.K."/>
            <person name="Kim J.-S."/>
            <person name="Kang S.W."/>
            <person name="Sin Y."/>
            <person name="Lee J.-S."/>
        </authorList>
    </citation>
    <scope>NUCLEOTIDE SEQUENCE [LARGE SCALE GENOMIC DNA]</scope>
    <source>
        <strain evidence="2 3">B3-10</strain>
    </source>
</reference>
<keyword evidence="3" id="KW-1185">Reference proteome</keyword>
<dbReference type="SMART" id="SM00867">
    <property type="entry name" value="YceI"/>
    <property type="match status" value="1"/>
</dbReference>
<dbReference type="OrthoDB" id="9811006at2"/>
<dbReference type="KEGG" id="arac:E0W69_017050"/>
<dbReference type="AlphaFoldDB" id="A0A5P2G450"/>
<evidence type="ECO:0000259" key="1">
    <source>
        <dbReference type="SMART" id="SM00867"/>
    </source>
</evidence>
<dbReference type="Proteomes" id="UP000292424">
    <property type="component" value="Chromosome"/>
</dbReference>
<feature type="domain" description="Lipid/polyisoprenoid-binding YceI-like" evidence="1">
    <location>
        <begin position="3"/>
        <end position="171"/>
    </location>
</feature>
<dbReference type="PANTHER" id="PTHR34406">
    <property type="entry name" value="PROTEIN YCEI"/>
    <property type="match status" value="1"/>
</dbReference>
<gene>
    <name evidence="2" type="ORF">E0W69_017050</name>
</gene>
<evidence type="ECO:0000313" key="2">
    <source>
        <dbReference type="EMBL" id="QES90285.1"/>
    </source>
</evidence>
<accession>A0A5P2G450</accession>
<proteinExistence type="predicted"/>
<dbReference type="SUPFAM" id="SSF101874">
    <property type="entry name" value="YceI-like"/>
    <property type="match status" value="1"/>
</dbReference>
<dbReference type="RefSeq" id="WP_131331262.1">
    <property type="nucleotide sequence ID" value="NZ_CP044016.1"/>
</dbReference>
<dbReference type="InterPro" id="IPR036761">
    <property type="entry name" value="TTHA0802/YceI-like_sf"/>
</dbReference>
<dbReference type="InterPro" id="IPR007372">
    <property type="entry name" value="Lipid/polyisoprenoid-bd_YceI"/>
</dbReference>
<dbReference type="EMBL" id="CP044016">
    <property type="protein sequence ID" value="QES90285.1"/>
    <property type="molecule type" value="Genomic_DNA"/>
</dbReference>
<organism evidence="2 3">
    <name type="scientific">Rhizosphaericola mali</name>
    <dbReference type="NCBI Taxonomy" id="2545455"/>
    <lineage>
        <taxon>Bacteria</taxon>
        <taxon>Pseudomonadati</taxon>
        <taxon>Bacteroidota</taxon>
        <taxon>Chitinophagia</taxon>
        <taxon>Chitinophagales</taxon>
        <taxon>Chitinophagaceae</taxon>
        <taxon>Rhizosphaericola</taxon>
    </lineage>
</organism>
<name>A0A5P2G450_9BACT</name>
<dbReference type="Pfam" id="PF04264">
    <property type="entry name" value="YceI"/>
    <property type="match status" value="1"/>
</dbReference>
<dbReference type="PANTHER" id="PTHR34406:SF1">
    <property type="entry name" value="PROTEIN YCEI"/>
    <property type="match status" value="1"/>
</dbReference>
<evidence type="ECO:0000313" key="3">
    <source>
        <dbReference type="Proteomes" id="UP000292424"/>
    </source>
</evidence>